<dbReference type="AlphaFoldDB" id="A0A1C0TYM8"/>
<evidence type="ECO:0000313" key="2">
    <source>
        <dbReference type="Proteomes" id="UP000093476"/>
    </source>
</evidence>
<dbReference type="InterPro" id="IPR018669">
    <property type="entry name" value="Toxin_HigB"/>
</dbReference>
<organism evidence="1 2">
    <name type="scientific">Photorhabdus australis subsp. thailandensis</name>
    <dbReference type="NCBI Taxonomy" id="2805096"/>
    <lineage>
        <taxon>Bacteria</taxon>
        <taxon>Pseudomonadati</taxon>
        <taxon>Pseudomonadota</taxon>
        <taxon>Gammaproteobacteria</taxon>
        <taxon>Enterobacterales</taxon>
        <taxon>Morganellaceae</taxon>
        <taxon>Photorhabdus</taxon>
    </lineage>
</organism>
<keyword evidence="1" id="KW-0378">Hydrolase</keyword>
<protein>
    <submittedName>
        <fullName evidence="1">mRNA interferase HigB</fullName>
        <ecNumber evidence="1">3.1.-.-</ecNumber>
    </submittedName>
</protein>
<keyword evidence="2" id="KW-1185">Reference proteome</keyword>
<sequence>MRVISRTPFIEAQKRFPNERDAIQGVYLLLKSLNVKTPLELKQYFPSLDRFKYRARWWCIDIGGNNVRLLTFIEFSMGHCYIKHIVSHTEYDKLTDYYRRNRA</sequence>
<dbReference type="Pfam" id="PF09907">
    <property type="entry name" value="HigB_toxin"/>
    <property type="match status" value="1"/>
</dbReference>
<dbReference type="STRING" id="286156.Ppb6_03874"/>
<dbReference type="PATRIC" id="fig|286156.4.peg.4459"/>
<dbReference type="Proteomes" id="UP000093476">
    <property type="component" value="Unassembled WGS sequence"/>
</dbReference>
<name>A0A1C0TYM8_9GAMM</name>
<dbReference type="GO" id="GO:0003723">
    <property type="term" value="F:RNA binding"/>
    <property type="evidence" value="ECO:0007669"/>
    <property type="project" value="InterPro"/>
</dbReference>
<accession>A0A1C0TYM8</accession>
<gene>
    <name evidence="1" type="primary">higB</name>
    <name evidence="1" type="ORF">Ppb6_03874</name>
</gene>
<dbReference type="EC" id="3.1.-.-" evidence="1"/>
<comment type="caution">
    <text evidence="1">The sequence shown here is derived from an EMBL/GenBank/DDBJ whole genome shotgun (WGS) entry which is preliminary data.</text>
</comment>
<proteinExistence type="predicted"/>
<dbReference type="RefSeq" id="WP_065824458.1">
    <property type="nucleotide sequence ID" value="NZ_CAWMQZ010000187.1"/>
</dbReference>
<reference evidence="1 2" key="1">
    <citation type="submission" date="2015-12" db="EMBL/GenBank/DDBJ databases">
        <title>Genome comparisons provide insights into the role of secondary metabolites in the pathogenic phase of the Photorhabdus life cycle.</title>
        <authorList>
            <person name="Tobias N.J."/>
            <person name="Mishra B."/>
            <person name="Gupta D.K."/>
            <person name="Thines M."/>
            <person name="Stinear T.P."/>
            <person name="Bode H.B."/>
        </authorList>
    </citation>
    <scope>NUCLEOTIDE SEQUENCE [LARGE SCALE GENOMIC DNA]</scope>
    <source>
        <strain evidence="1 2">PB68.1</strain>
    </source>
</reference>
<dbReference type="GO" id="GO:0110001">
    <property type="term" value="C:toxin-antitoxin complex"/>
    <property type="evidence" value="ECO:0007669"/>
    <property type="project" value="InterPro"/>
</dbReference>
<dbReference type="EMBL" id="LOMY01000187">
    <property type="protein sequence ID" value="OCQ50777.1"/>
    <property type="molecule type" value="Genomic_DNA"/>
</dbReference>
<evidence type="ECO:0000313" key="1">
    <source>
        <dbReference type="EMBL" id="OCQ50777.1"/>
    </source>
</evidence>
<dbReference type="GO" id="GO:0016787">
    <property type="term" value="F:hydrolase activity"/>
    <property type="evidence" value="ECO:0007669"/>
    <property type="project" value="UniProtKB-KW"/>
</dbReference>
<dbReference type="GO" id="GO:0004519">
    <property type="term" value="F:endonuclease activity"/>
    <property type="evidence" value="ECO:0007669"/>
    <property type="project" value="InterPro"/>
</dbReference>